<reference evidence="7" key="1">
    <citation type="submission" date="2021-06" db="EMBL/GenBank/DDBJ databases">
        <authorList>
            <person name="Arsene-Ploetze F."/>
        </authorList>
    </citation>
    <scope>NUCLEOTIDE SEQUENCE</scope>
    <source>
        <strain evidence="7">SBRY1</strain>
    </source>
</reference>
<dbReference type="GO" id="GO:0030170">
    <property type="term" value="F:pyridoxal phosphate binding"/>
    <property type="evidence" value="ECO:0007669"/>
    <property type="project" value="InterPro"/>
</dbReference>
<evidence type="ECO:0000313" key="8">
    <source>
        <dbReference type="Proteomes" id="UP001153328"/>
    </source>
</evidence>
<dbReference type="GO" id="GO:0019752">
    <property type="term" value="P:carboxylic acid metabolic process"/>
    <property type="evidence" value="ECO:0007669"/>
    <property type="project" value="InterPro"/>
</dbReference>
<keyword evidence="3 6" id="KW-0456">Lyase</keyword>
<evidence type="ECO:0000256" key="2">
    <source>
        <dbReference type="ARBA" id="ARBA00022898"/>
    </source>
</evidence>
<evidence type="ECO:0000256" key="4">
    <source>
        <dbReference type="ARBA" id="ARBA00038302"/>
    </source>
</evidence>
<dbReference type="InterPro" id="IPR015421">
    <property type="entry name" value="PyrdxlP-dep_Trfase_major"/>
</dbReference>
<dbReference type="Proteomes" id="UP001153328">
    <property type="component" value="Unassembled WGS sequence"/>
</dbReference>
<feature type="modified residue" description="N6-(pyridoxal phosphate)lysine" evidence="5">
    <location>
        <position position="244"/>
    </location>
</feature>
<accession>A0A9W4H707</accession>
<evidence type="ECO:0000256" key="1">
    <source>
        <dbReference type="ARBA" id="ARBA00001933"/>
    </source>
</evidence>
<dbReference type="Gene3D" id="3.40.640.10">
    <property type="entry name" value="Type I PLP-dependent aspartate aminotransferase-like (Major domain)"/>
    <property type="match status" value="1"/>
</dbReference>
<comment type="similarity">
    <text evidence="4">Belongs to the group II decarboxylase family. Sphingosine-1-phosphate lyase subfamily.</text>
</comment>
<dbReference type="PANTHER" id="PTHR42735">
    <property type="match status" value="1"/>
</dbReference>
<dbReference type="Pfam" id="PF00282">
    <property type="entry name" value="Pyridoxal_deC"/>
    <property type="match status" value="1"/>
</dbReference>
<evidence type="ECO:0000256" key="6">
    <source>
        <dbReference type="RuleBase" id="RU000382"/>
    </source>
</evidence>
<dbReference type="PANTHER" id="PTHR42735:SF6">
    <property type="entry name" value="SPHINGOSINE-1-PHOSPHATE LYASE 1"/>
    <property type="match status" value="1"/>
</dbReference>
<dbReference type="Gene3D" id="3.90.1150.10">
    <property type="entry name" value="Aspartate Aminotransferase, domain 1"/>
    <property type="match status" value="1"/>
</dbReference>
<keyword evidence="2 5" id="KW-0663">Pyridoxal phosphate</keyword>
<dbReference type="InterPro" id="IPR002129">
    <property type="entry name" value="PyrdxlP-dep_de-COase"/>
</dbReference>
<protein>
    <submittedName>
        <fullName evidence="7">Glutamate or tyrosine decarboxylase</fullName>
    </submittedName>
</protein>
<dbReference type="GO" id="GO:0004058">
    <property type="term" value="F:aromatic-L-amino-acid decarboxylase activity"/>
    <property type="evidence" value="ECO:0007669"/>
    <property type="project" value="UniProtKB-ARBA"/>
</dbReference>
<dbReference type="SUPFAM" id="SSF53383">
    <property type="entry name" value="PLP-dependent transferases"/>
    <property type="match status" value="1"/>
</dbReference>
<gene>
    <name evidence="7" type="ORF">SBRY_70077</name>
</gene>
<comment type="caution">
    <text evidence="7">The sequence shown here is derived from an EMBL/GenBank/DDBJ whole genome shotgun (WGS) entry which is preliminary data.</text>
</comment>
<evidence type="ECO:0000256" key="3">
    <source>
        <dbReference type="ARBA" id="ARBA00023239"/>
    </source>
</evidence>
<dbReference type="InterPro" id="IPR015424">
    <property type="entry name" value="PyrdxlP-dep_Trfase"/>
</dbReference>
<dbReference type="InterPro" id="IPR015422">
    <property type="entry name" value="PyrdxlP-dep_Trfase_small"/>
</dbReference>
<name>A0A9W4H707_9ACTN</name>
<proteinExistence type="inferred from homology"/>
<comment type="cofactor">
    <cofactor evidence="1 5 6">
        <name>pyridoxal 5'-phosphate</name>
        <dbReference type="ChEBI" id="CHEBI:597326"/>
    </cofactor>
</comment>
<dbReference type="AlphaFoldDB" id="A0A9W4H707"/>
<evidence type="ECO:0000313" key="7">
    <source>
        <dbReference type="EMBL" id="CAG7655288.1"/>
    </source>
</evidence>
<dbReference type="InterPro" id="IPR050477">
    <property type="entry name" value="GrpII_AminoAcid_Decarb"/>
</dbReference>
<dbReference type="RefSeq" id="WP_205047456.1">
    <property type="nucleotide sequence ID" value="NZ_CAJVAX010000021.1"/>
</dbReference>
<evidence type="ECO:0000256" key="5">
    <source>
        <dbReference type="PIRSR" id="PIRSR602129-50"/>
    </source>
</evidence>
<sequence>MDDAAAPDSGDLILARLAQLRAADLPVHGGRTMAYVYDSGLPGLDGLAARAQAAFAGVNGLDMTAFPSVVTLENDVVRQAARLLGGGPATAGTFTSGGTESCLLAVLTAREHARRTRGVDAPEIVLPQTAHAAFHKAAALFGLTPVTVPVDPRTFRMRPQDVAAAVTARTALVVASAPSYAHGVVDPVPDVAAAAAERDVLCHVDACIGGWYLGHRRLAAGIAAPPPFDLSVPGVSSLSVDLHKYGYTPKGASVLLFRDAELRRHGWFAHASWPGYPVVNATLQGTKSAGPLAAAWAVLQHVGTGGYVELARRVHEATALLVDGIAAVDGLRVLGEPDASLVAVAADDPGTDPFVVADEMRLRGWYLQPQPAHAGSPANLHLTVTAAVADPARIAELLAELAAAVPRARALGPATVDPGVAEVAAALDPATIGPAEVALALEVAGVGADGALPQRMAPVLAVLQALPAPLTERLLPEVVSRLYTP</sequence>
<keyword evidence="8" id="KW-1185">Reference proteome</keyword>
<organism evidence="7 8">
    <name type="scientific">Actinacidiphila bryophytorum</name>
    <dbReference type="NCBI Taxonomy" id="1436133"/>
    <lineage>
        <taxon>Bacteria</taxon>
        <taxon>Bacillati</taxon>
        <taxon>Actinomycetota</taxon>
        <taxon>Actinomycetes</taxon>
        <taxon>Kitasatosporales</taxon>
        <taxon>Streptomycetaceae</taxon>
        <taxon>Actinacidiphila</taxon>
    </lineage>
</organism>
<dbReference type="EMBL" id="CAJVAX010000021">
    <property type="protein sequence ID" value="CAG7655288.1"/>
    <property type="molecule type" value="Genomic_DNA"/>
</dbReference>